<dbReference type="PROSITE" id="PS00118">
    <property type="entry name" value="PA2_HIS"/>
    <property type="match status" value="1"/>
</dbReference>
<dbReference type="EMBL" id="SJOL01003902">
    <property type="protein sequence ID" value="TGZ72263.1"/>
    <property type="molecule type" value="Genomic_DNA"/>
</dbReference>
<dbReference type="InterPro" id="IPR016090">
    <property type="entry name" value="PLA2-like_dom"/>
</dbReference>
<evidence type="ECO:0000313" key="5">
    <source>
        <dbReference type="EMBL" id="TGZ72263.1"/>
    </source>
</evidence>
<dbReference type="PANTHER" id="PTHR12253">
    <property type="entry name" value="RH14732P"/>
    <property type="match status" value="1"/>
</dbReference>
<dbReference type="OrthoDB" id="6075074at2759"/>
<evidence type="ECO:0000259" key="4">
    <source>
        <dbReference type="Pfam" id="PF05826"/>
    </source>
</evidence>
<reference evidence="5 6" key="1">
    <citation type="journal article" date="2019" name="BMC Genomics">
        <title>New insights from Opisthorchis felineus genome: update on genomics of the epidemiologically important liver flukes.</title>
        <authorList>
            <person name="Ershov N.I."/>
            <person name="Mordvinov V.A."/>
            <person name="Prokhortchouk E.B."/>
            <person name="Pakharukova M.Y."/>
            <person name="Gunbin K.V."/>
            <person name="Ustyantsev K."/>
            <person name="Genaev M.A."/>
            <person name="Blinov A.G."/>
            <person name="Mazur A."/>
            <person name="Boulygina E."/>
            <person name="Tsygankova S."/>
            <person name="Khrameeva E."/>
            <person name="Chekanov N."/>
            <person name="Fan G."/>
            <person name="Xiao A."/>
            <person name="Zhang H."/>
            <person name="Xu X."/>
            <person name="Yang H."/>
            <person name="Solovyev V."/>
            <person name="Lee S.M."/>
            <person name="Liu X."/>
            <person name="Afonnikov D.A."/>
            <person name="Skryabin K.G."/>
        </authorList>
    </citation>
    <scope>NUCLEOTIDE SEQUENCE [LARGE SCALE GENOMIC DNA]</scope>
    <source>
        <strain evidence="5">AK-0245</strain>
        <tissue evidence="5">Whole organism</tissue>
    </source>
</reference>
<keyword evidence="6" id="KW-1185">Reference proteome</keyword>
<dbReference type="Proteomes" id="UP000308267">
    <property type="component" value="Unassembled WGS sequence"/>
</dbReference>
<evidence type="ECO:0000256" key="3">
    <source>
        <dbReference type="SAM" id="SignalP"/>
    </source>
</evidence>
<dbReference type="SUPFAM" id="SSF48619">
    <property type="entry name" value="Phospholipase A2, PLA2"/>
    <property type="match status" value="1"/>
</dbReference>
<dbReference type="GO" id="GO:0006644">
    <property type="term" value="P:phospholipid metabolic process"/>
    <property type="evidence" value="ECO:0007669"/>
    <property type="project" value="InterPro"/>
</dbReference>
<dbReference type="GO" id="GO:0005576">
    <property type="term" value="C:extracellular region"/>
    <property type="evidence" value="ECO:0007669"/>
    <property type="project" value="UniProtKB-SubCell"/>
</dbReference>
<dbReference type="AlphaFoldDB" id="A0A4S2M785"/>
<evidence type="ECO:0000256" key="1">
    <source>
        <dbReference type="ARBA" id="ARBA00004613"/>
    </source>
</evidence>
<keyword evidence="2" id="KW-0964">Secreted</keyword>
<dbReference type="Pfam" id="PF05826">
    <property type="entry name" value="Phospholip_A2_2"/>
    <property type="match status" value="1"/>
</dbReference>
<gene>
    <name evidence="5" type="ORF">CRM22_002196</name>
</gene>
<accession>A0A4S2M785</accession>
<dbReference type="GO" id="GO:0050482">
    <property type="term" value="P:arachidonate secretion"/>
    <property type="evidence" value="ECO:0007669"/>
    <property type="project" value="InterPro"/>
</dbReference>
<feature type="signal peptide" evidence="3">
    <location>
        <begin position="1"/>
        <end position="19"/>
    </location>
</feature>
<dbReference type="STRING" id="147828.A0A4S2M785"/>
<evidence type="ECO:0000313" key="6">
    <source>
        <dbReference type="Proteomes" id="UP000308267"/>
    </source>
</evidence>
<dbReference type="Gene3D" id="1.20.90.10">
    <property type="entry name" value="Phospholipase A2 domain"/>
    <property type="match status" value="1"/>
</dbReference>
<keyword evidence="3" id="KW-0732">Signal</keyword>
<comment type="subcellular location">
    <subcellularLocation>
        <location evidence="1">Secreted</location>
    </subcellularLocation>
</comment>
<name>A0A4S2M785_OPIFE</name>
<feature type="chain" id="PRO_5020237743" description="Phospholipase A2-like central domain-containing protein" evidence="3">
    <location>
        <begin position="20"/>
        <end position="294"/>
    </location>
</feature>
<feature type="domain" description="Phospholipase A2-like central" evidence="4">
    <location>
        <begin position="171"/>
        <end position="264"/>
    </location>
</feature>
<protein>
    <recommendedName>
        <fullName evidence="4">Phospholipase A2-like central domain-containing protein</fullName>
    </recommendedName>
</protein>
<comment type="caution">
    <text evidence="5">The sequence shown here is derived from an EMBL/GenBank/DDBJ whole genome shotgun (WGS) entry which is preliminary data.</text>
</comment>
<dbReference type="InterPro" id="IPR033113">
    <property type="entry name" value="PLA2_histidine"/>
</dbReference>
<sequence>MFLSLHLVLWLIRIESVVSAPDNILDNRTWEVHVLVKHNLTERLQLALWSLLPNATIDGENRTTGNDSWIQLDLIDSSSLGNSTLSLRIYVDQDRLLRDCVINPENIGEACVPGIDSLPVKTADISLHEVDIHSADSLQLACKKFLAVTYGKRGLRRQKRSTETLFKSMQVVGTNHCGPTPDSLTNAPLGVYWKTDRCCRFHDRCKWIITSGETKYGLTNSNMGPYMHCSCERTFYRCLVKANTETAGMVGWTYFSMYGQKCFYFVDKDTKLRAKLRPGYSWIWGLPTSKKRKT</sequence>
<evidence type="ECO:0000256" key="2">
    <source>
        <dbReference type="ARBA" id="ARBA00022525"/>
    </source>
</evidence>
<organism evidence="5 6">
    <name type="scientific">Opisthorchis felineus</name>
    <dbReference type="NCBI Taxonomy" id="147828"/>
    <lineage>
        <taxon>Eukaryota</taxon>
        <taxon>Metazoa</taxon>
        <taxon>Spiralia</taxon>
        <taxon>Lophotrochozoa</taxon>
        <taxon>Platyhelminthes</taxon>
        <taxon>Trematoda</taxon>
        <taxon>Digenea</taxon>
        <taxon>Opisthorchiida</taxon>
        <taxon>Opisthorchiata</taxon>
        <taxon>Opisthorchiidae</taxon>
        <taxon>Opisthorchis</taxon>
    </lineage>
</organism>
<dbReference type="GO" id="GO:0004623">
    <property type="term" value="F:phospholipase A2 activity"/>
    <property type="evidence" value="ECO:0007669"/>
    <property type="project" value="InterPro"/>
</dbReference>
<dbReference type="InterPro" id="IPR036444">
    <property type="entry name" value="PLipase_A2_dom_sf"/>
</dbReference>
<proteinExistence type="predicted"/>